<sequence length="426" mass="47165">MRTVQMTPNKDLAEGFAQVGALFAGDDRNIEEIYRDHRANMPVMKGDICAELGAASFAGDTGRPIYTIFKHADVMKVLRDTKTYTSSILMETGLGQFLDGLMITGLDGDEHRQLRGILQPSFTPAVMEEWRETYIRPLIQSSFIEPLISQGKAELVSTVGVMFPIHVVYAVLGFPDNDPGALETFATKALKVLGGMANDPEAKRAAFQAFQELYDPTLAAVQARRASGAEGSDLISRLIRAEFEGRTLNDHQITNFVRMMLPAASETTSRTFAIMMTHLFDHPEVLERLRADRSLMRKVLDESVRHDAVATFKVRETQTEVTLQDVTIPKGSIISACVGSANRDETVFENPDVFDIDRKQMAAFGFGFGAHMCVGMWLAKVEIEEAVGLLLDMLPNLRLDPDHPRPVVRGVSLRGPDAVHVVWDVP</sequence>
<dbReference type="PANTHER" id="PTHR46696:SF3">
    <property type="entry name" value="PULCHERRIMINIC ACID SYNTHASE"/>
    <property type="match status" value="1"/>
</dbReference>
<keyword evidence="2" id="KW-0503">Monooxygenase</keyword>
<dbReference type="InterPro" id="IPR017972">
    <property type="entry name" value="Cyt_P450_CS"/>
</dbReference>
<name>A0A258HKU6_9CAUL</name>
<evidence type="ECO:0000256" key="2">
    <source>
        <dbReference type="RuleBase" id="RU000461"/>
    </source>
</evidence>
<evidence type="ECO:0000313" key="4">
    <source>
        <dbReference type="Proteomes" id="UP000216147"/>
    </source>
</evidence>
<dbReference type="GO" id="GO:0020037">
    <property type="term" value="F:heme binding"/>
    <property type="evidence" value="ECO:0007669"/>
    <property type="project" value="InterPro"/>
</dbReference>
<dbReference type="GO" id="GO:0004497">
    <property type="term" value="F:monooxygenase activity"/>
    <property type="evidence" value="ECO:0007669"/>
    <property type="project" value="UniProtKB-KW"/>
</dbReference>
<accession>A0A258HKU6</accession>
<dbReference type="PRINTS" id="PR00359">
    <property type="entry name" value="BP450"/>
</dbReference>
<dbReference type="Gene3D" id="1.10.630.10">
    <property type="entry name" value="Cytochrome P450"/>
    <property type="match status" value="1"/>
</dbReference>
<dbReference type="EMBL" id="NCEQ01000005">
    <property type="protein sequence ID" value="OYX57645.1"/>
    <property type="molecule type" value="Genomic_DNA"/>
</dbReference>
<evidence type="ECO:0000256" key="1">
    <source>
        <dbReference type="ARBA" id="ARBA00010617"/>
    </source>
</evidence>
<dbReference type="SUPFAM" id="SSF48264">
    <property type="entry name" value="Cytochrome P450"/>
    <property type="match status" value="1"/>
</dbReference>
<dbReference type="Pfam" id="PF00067">
    <property type="entry name" value="p450"/>
    <property type="match status" value="1"/>
</dbReference>
<dbReference type="CDD" id="cd20629">
    <property type="entry name" value="P450_pinF1-like"/>
    <property type="match status" value="1"/>
</dbReference>
<proteinExistence type="inferred from homology"/>
<protein>
    <submittedName>
        <fullName evidence="3">Cytochrome</fullName>
    </submittedName>
</protein>
<organism evidence="3 4">
    <name type="scientific">Brevundimonas subvibrioides</name>
    <dbReference type="NCBI Taxonomy" id="74313"/>
    <lineage>
        <taxon>Bacteria</taxon>
        <taxon>Pseudomonadati</taxon>
        <taxon>Pseudomonadota</taxon>
        <taxon>Alphaproteobacteria</taxon>
        <taxon>Caulobacterales</taxon>
        <taxon>Caulobacteraceae</taxon>
        <taxon>Brevundimonas</taxon>
    </lineage>
</organism>
<dbReference type="InterPro" id="IPR002397">
    <property type="entry name" value="Cyt_P450_B"/>
</dbReference>
<dbReference type="PANTHER" id="PTHR46696">
    <property type="entry name" value="P450, PUTATIVE (EUROFUNG)-RELATED"/>
    <property type="match status" value="1"/>
</dbReference>
<dbReference type="PROSITE" id="PS00086">
    <property type="entry name" value="CYTOCHROME_P450"/>
    <property type="match status" value="1"/>
</dbReference>
<keyword evidence="2" id="KW-0408">Iron</keyword>
<keyword evidence="2" id="KW-0560">Oxidoreductase</keyword>
<evidence type="ECO:0000313" key="3">
    <source>
        <dbReference type="EMBL" id="OYX57645.1"/>
    </source>
</evidence>
<dbReference type="GO" id="GO:0005506">
    <property type="term" value="F:iron ion binding"/>
    <property type="evidence" value="ECO:0007669"/>
    <property type="project" value="InterPro"/>
</dbReference>
<comment type="caution">
    <text evidence="3">The sequence shown here is derived from an EMBL/GenBank/DDBJ whole genome shotgun (WGS) entry which is preliminary data.</text>
</comment>
<dbReference type="GO" id="GO:0016705">
    <property type="term" value="F:oxidoreductase activity, acting on paired donors, with incorporation or reduction of molecular oxygen"/>
    <property type="evidence" value="ECO:0007669"/>
    <property type="project" value="InterPro"/>
</dbReference>
<dbReference type="AlphaFoldDB" id="A0A258HKU6"/>
<comment type="similarity">
    <text evidence="1 2">Belongs to the cytochrome P450 family.</text>
</comment>
<gene>
    <name evidence="3" type="ORF">B7Y86_05795</name>
</gene>
<dbReference type="InterPro" id="IPR036396">
    <property type="entry name" value="Cyt_P450_sf"/>
</dbReference>
<keyword evidence="2" id="KW-0479">Metal-binding</keyword>
<dbReference type="InterPro" id="IPR001128">
    <property type="entry name" value="Cyt_P450"/>
</dbReference>
<reference evidence="3 4" key="1">
    <citation type="submission" date="2017-03" db="EMBL/GenBank/DDBJ databases">
        <title>Lifting the veil on microbial sulfur biogeochemistry in mining wastewaters.</title>
        <authorList>
            <person name="Kantor R.S."/>
            <person name="Colenbrander Nelson T."/>
            <person name="Marshall S."/>
            <person name="Bennett D."/>
            <person name="Apte S."/>
            <person name="Camacho D."/>
            <person name="Thomas B.C."/>
            <person name="Warren L.A."/>
            <person name="Banfield J.F."/>
        </authorList>
    </citation>
    <scope>NUCLEOTIDE SEQUENCE [LARGE SCALE GENOMIC DNA]</scope>
    <source>
        <strain evidence="3">32-68-21</strain>
    </source>
</reference>
<dbReference type="Proteomes" id="UP000216147">
    <property type="component" value="Unassembled WGS sequence"/>
</dbReference>
<keyword evidence="2" id="KW-0349">Heme</keyword>